<feature type="transmembrane region" description="Helical" evidence="1">
    <location>
        <begin position="62"/>
        <end position="81"/>
    </location>
</feature>
<keyword evidence="1" id="KW-0472">Membrane</keyword>
<comment type="caution">
    <text evidence="3">The sequence shown here is derived from an EMBL/GenBank/DDBJ whole genome shotgun (WGS) entry which is preliminary data.</text>
</comment>
<proteinExistence type="predicted"/>
<evidence type="ECO:0000256" key="1">
    <source>
        <dbReference type="SAM" id="Phobius"/>
    </source>
</evidence>
<evidence type="ECO:0000313" key="4">
    <source>
        <dbReference type="Proteomes" id="UP001181693"/>
    </source>
</evidence>
<dbReference type="Proteomes" id="UP001181693">
    <property type="component" value="Unassembled WGS sequence"/>
</dbReference>
<accession>A0AAV3AG68</accession>
<evidence type="ECO:0000256" key="2">
    <source>
        <dbReference type="SAM" id="SignalP"/>
    </source>
</evidence>
<reference evidence="3" key="1">
    <citation type="thesis" date="2020" institute="ProQuest LLC" country="789 East Eisenhower Parkway, Ann Arbor, MI, USA">
        <title>Comparative Genomics and Chromosome Evolution.</title>
        <authorList>
            <person name="Mudd A.B."/>
        </authorList>
    </citation>
    <scope>NUCLEOTIDE SEQUENCE</scope>
    <source>
        <strain evidence="3">1538</strain>
        <tissue evidence="3">Blood</tissue>
    </source>
</reference>
<protein>
    <submittedName>
        <fullName evidence="3">Uncharacterized protein</fullName>
    </submittedName>
</protein>
<feature type="signal peptide" evidence="2">
    <location>
        <begin position="1"/>
        <end position="21"/>
    </location>
</feature>
<keyword evidence="2" id="KW-0732">Signal</keyword>
<keyword evidence="1" id="KW-1133">Transmembrane helix</keyword>
<sequence length="82" mass="9341">MYVLFVLLMFLFQFIKPPLLPGPPAVQRRARCLVCEGRGGGRLHSRCQGIKIPSMSSPHHSWVFLFLSYTVFACSVFSCLYM</sequence>
<dbReference type="EMBL" id="DYDO01000006">
    <property type="protein sequence ID" value="DBA22185.1"/>
    <property type="molecule type" value="Genomic_DNA"/>
</dbReference>
<evidence type="ECO:0000313" key="3">
    <source>
        <dbReference type="EMBL" id="DBA22185.1"/>
    </source>
</evidence>
<gene>
    <name evidence="3" type="ORF">GDO54_013240</name>
</gene>
<keyword evidence="4" id="KW-1185">Reference proteome</keyword>
<name>A0AAV3AG68_PYXAD</name>
<organism evidence="3 4">
    <name type="scientific">Pyxicephalus adspersus</name>
    <name type="common">African bullfrog</name>
    <dbReference type="NCBI Taxonomy" id="30357"/>
    <lineage>
        <taxon>Eukaryota</taxon>
        <taxon>Metazoa</taxon>
        <taxon>Chordata</taxon>
        <taxon>Craniata</taxon>
        <taxon>Vertebrata</taxon>
        <taxon>Euteleostomi</taxon>
        <taxon>Amphibia</taxon>
        <taxon>Batrachia</taxon>
        <taxon>Anura</taxon>
        <taxon>Neobatrachia</taxon>
        <taxon>Ranoidea</taxon>
        <taxon>Pyxicephalidae</taxon>
        <taxon>Pyxicephalinae</taxon>
        <taxon>Pyxicephalus</taxon>
    </lineage>
</organism>
<keyword evidence="1" id="KW-0812">Transmembrane</keyword>
<feature type="chain" id="PRO_5043495068" evidence="2">
    <location>
        <begin position="22"/>
        <end position="82"/>
    </location>
</feature>
<dbReference type="AlphaFoldDB" id="A0AAV3AG68"/>